<dbReference type="GO" id="GO:0046982">
    <property type="term" value="F:protein heterodimerization activity"/>
    <property type="evidence" value="ECO:0007669"/>
    <property type="project" value="InterPro"/>
</dbReference>
<proteinExistence type="inferred from homology"/>
<evidence type="ECO:0000256" key="9">
    <source>
        <dbReference type="RuleBase" id="RU000528"/>
    </source>
</evidence>
<dbReference type="GO" id="GO:0000786">
    <property type="term" value="C:nucleosome"/>
    <property type="evidence" value="ECO:0007669"/>
    <property type="project" value="UniProtKB-KW"/>
</dbReference>
<keyword evidence="7 9" id="KW-0539">Nucleus</keyword>
<dbReference type="CDD" id="cd22912">
    <property type="entry name" value="HFD_H4"/>
    <property type="match status" value="1"/>
</dbReference>
<protein>
    <recommendedName>
        <fullName evidence="9">Histone H4</fullName>
    </recommendedName>
</protein>
<dbReference type="Ensembl" id="ENSMMNT00015018848.1">
    <property type="protein sequence ID" value="ENSMMNP00015017138.1"/>
    <property type="gene ID" value="ENSMMNG00015012659.1"/>
</dbReference>
<comment type="subunit">
    <text evidence="9">The nucleosome is a histone octamer containing two molecules each of H2A, H2B, H3 and H4 assembled in one H3-H4 heterotetramer and two H2A-H2B heterodimers. The octamer wraps approximately 147 bp of DNA.</text>
</comment>
<evidence type="ECO:0000256" key="8">
    <source>
        <dbReference type="ARBA" id="ARBA00023269"/>
    </source>
</evidence>
<evidence type="ECO:0000256" key="2">
    <source>
        <dbReference type="ARBA" id="ARBA00004123"/>
    </source>
</evidence>
<comment type="similarity">
    <text evidence="4 9">Belongs to the histone H4 family.</text>
</comment>
<evidence type="ECO:0000256" key="3">
    <source>
        <dbReference type="ARBA" id="ARBA00004286"/>
    </source>
</evidence>
<evidence type="ECO:0000256" key="1">
    <source>
        <dbReference type="ARBA" id="ARBA00002001"/>
    </source>
</evidence>
<comment type="subcellular location">
    <subcellularLocation>
        <location evidence="3">Chromosome</location>
    </subcellularLocation>
    <subcellularLocation>
        <location evidence="2">Nucleus</location>
    </subcellularLocation>
</comment>
<evidence type="ECO:0000313" key="10">
    <source>
        <dbReference type="Ensembl" id="ENSMMNP00015017138.1"/>
    </source>
</evidence>
<dbReference type="PANTHER" id="PTHR10484">
    <property type="entry name" value="HISTONE H4"/>
    <property type="match status" value="1"/>
</dbReference>
<reference evidence="10" key="2">
    <citation type="submission" date="2025-09" db="UniProtKB">
        <authorList>
            <consortium name="Ensembl"/>
        </authorList>
    </citation>
    <scope>IDENTIFICATION</scope>
</reference>
<keyword evidence="6 9" id="KW-0238">DNA-binding</keyword>
<keyword evidence="11" id="KW-1185">Reference proteome</keyword>
<dbReference type="GO" id="GO:0003677">
    <property type="term" value="F:DNA binding"/>
    <property type="evidence" value="ECO:0007669"/>
    <property type="project" value="UniProtKB-KW"/>
</dbReference>
<dbReference type="GeneTree" id="ENSGT01010000229406"/>
<keyword evidence="8 9" id="KW-0544">Nucleosome core</keyword>
<evidence type="ECO:0000256" key="6">
    <source>
        <dbReference type="ARBA" id="ARBA00023125"/>
    </source>
</evidence>
<evidence type="ECO:0000256" key="7">
    <source>
        <dbReference type="ARBA" id="ARBA00023242"/>
    </source>
</evidence>
<dbReference type="Proteomes" id="UP000694561">
    <property type="component" value="Unplaced"/>
</dbReference>
<organism evidence="10 11">
    <name type="scientific">Monodon monoceros</name>
    <name type="common">Narwhal</name>
    <name type="synonym">Ceratodon monodon</name>
    <dbReference type="NCBI Taxonomy" id="40151"/>
    <lineage>
        <taxon>Eukaryota</taxon>
        <taxon>Metazoa</taxon>
        <taxon>Chordata</taxon>
        <taxon>Craniata</taxon>
        <taxon>Vertebrata</taxon>
        <taxon>Euteleostomi</taxon>
        <taxon>Mammalia</taxon>
        <taxon>Eutheria</taxon>
        <taxon>Laurasiatheria</taxon>
        <taxon>Artiodactyla</taxon>
        <taxon>Whippomorpha</taxon>
        <taxon>Cetacea</taxon>
        <taxon>Odontoceti</taxon>
        <taxon>Monodontidae</taxon>
        <taxon>Monodon</taxon>
    </lineage>
</organism>
<name>A0A8C6BJH6_MONMO</name>
<dbReference type="GO" id="GO:0005634">
    <property type="term" value="C:nucleus"/>
    <property type="evidence" value="ECO:0007669"/>
    <property type="project" value="UniProtKB-SubCell"/>
</dbReference>
<dbReference type="PRINTS" id="PR00623">
    <property type="entry name" value="HISTONEH4"/>
</dbReference>
<evidence type="ECO:0000256" key="5">
    <source>
        <dbReference type="ARBA" id="ARBA00022454"/>
    </source>
</evidence>
<evidence type="ECO:0000256" key="4">
    <source>
        <dbReference type="ARBA" id="ARBA00006564"/>
    </source>
</evidence>
<sequence>MARPRQGHGKSHGKVLCANIQGITRPAIRRLACRGGVKCISGLVYRDPRGAEGLTMKCDHDAITYTQRAKRKTVTAVDFVLSIALKRAFGFGNAYKHIYLELVYLVTALVPSDTACLASSPGSRRTAVWISLDVMVERNAPGATPRPRCARRCR</sequence>
<keyword evidence="5 9" id="KW-0158">Chromosome</keyword>
<reference evidence="10" key="1">
    <citation type="submission" date="2025-08" db="UniProtKB">
        <authorList>
            <consortium name="Ensembl"/>
        </authorList>
    </citation>
    <scope>IDENTIFICATION</scope>
</reference>
<accession>A0A8C6BJH6</accession>
<evidence type="ECO:0000313" key="11">
    <source>
        <dbReference type="Proteomes" id="UP000694561"/>
    </source>
</evidence>
<dbReference type="SUPFAM" id="SSF47113">
    <property type="entry name" value="Histone-fold"/>
    <property type="match status" value="1"/>
</dbReference>
<dbReference type="AlphaFoldDB" id="A0A8C6BJH6"/>
<dbReference type="InterPro" id="IPR001951">
    <property type="entry name" value="Histone_H4"/>
</dbReference>
<dbReference type="Gene3D" id="1.10.20.10">
    <property type="entry name" value="Histone, subunit A"/>
    <property type="match status" value="1"/>
</dbReference>
<dbReference type="InterPro" id="IPR009072">
    <property type="entry name" value="Histone-fold"/>
</dbReference>
<dbReference type="SMART" id="SM00417">
    <property type="entry name" value="H4"/>
    <property type="match status" value="1"/>
</dbReference>
<comment type="function">
    <text evidence="1 9">Core component of nucleosome. Nucleosomes wrap and compact DNA into chromatin, limiting DNA accessibility to the cellular machineries which require DNA as a template. Histones thereby play a central role in transcription regulation, DNA repair, DNA replication and chromosomal stability. DNA accessibility is regulated via a complex set of post-translational modifications of histones, also called histone code, and nucleosome remodeling.</text>
</comment>
<dbReference type="GO" id="GO:0030527">
    <property type="term" value="F:structural constituent of chromatin"/>
    <property type="evidence" value="ECO:0007669"/>
    <property type="project" value="InterPro"/>
</dbReference>